<organism evidence="2 3">
    <name type="scientific">Nocardioides furvisabuli</name>
    <dbReference type="NCBI Taxonomy" id="375542"/>
    <lineage>
        <taxon>Bacteria</taxon>
        <taxon>Bacillati</taxon>
        <taxon>Actinomycetota</taxon>
        <taxon>Actinomycetes</taxon>
        <taxon>Propionibacteriales</taxon>
        <taxon>Nocardioidaceae</taxon>
        <taxon>Nocardioides</taxon>
    </lineage>
</organism>
<keyword evidence="1" id="KW-0732">Signal</keyword>
<gene>
    <name evidence="2" type="ORF">GCM10009726_13300</name>
</gene>
<protein>
    <recommendedName>
        <fullName evidence="4">Calcium-binding protein</fullName>
    </recommendedName>
</protein>
<dbReference type="InterPro" id="IPR001343">
    <property type="entry name" value="Hemolysn_Ca-bd"/>
</dbReference>
<comment type="caution">
    <text evidence="2">The sequence shown here is derived from an EMBL/GenBank/DDBJ whole genome shotgun (WGS) entry which is preliminary data.</text>
</comment>
<dbReference type="RefSeq" id="WP_231250417.1">
    <property type="nucleotide sequence ID" value="NZ_BAAAMQ010000009.1"/>
</dbReference>
<evidence type="ECO:0008006" key="4">
    <source>
        <dbReference type="Google" id="ProtNLM"/>
    </source>
</evidence>
<dbReference type="Gene3D" id="2.150.10.10">
    <property type="entry name" value="Serralysin-like metalloprotease, C-terminal"/>
    <property type="match status" value="1"/>
</dbReference>
<feature type="signal peptide" evidence="1">
    <location>
        <begin position="1"/>
        <end position="24"/>
    </location>
</feature>
<name>A0ABP5IL43_9ACTN</name>
<evidence type="ECO:0000313" key="2">
    <source>
        <dbReference type="EMBL" id="GAA2102397.1"/>
    </source>
</evidence>
<accession>A0ABP5IL43</accession>
<evidence type="ECO:0000256" key="1">
    <source>
        <dbReference type="SAM" id="SignalP"/>
    </source>
</evidence>
<dbReference type="PROSITE" id="PS00330">
    <property type="entry name" value="HEMOLYSIN_CALCIUM"/>
    <property type="match status" value="1"/>
</dbReference>
<feature type="chain" id="PRO_5046851971" description="Calcium-binding protein" evidence="1">
    <location>
        <begin position="25"/>
        <end position="443"/>
    </location>
</feature>
<dbReference type="SUPFAM" id="SSF51120">
    <property type="entry name" value="beta-Roll"/>
    <property type="match status" value="1"/>
</dbReference>
<sequence>MRPLPLLAAGLLTGSLLASPTAYAAAAVTCQGRPATIVGTPSQHGLTGTEGPDVVVTNGASGIDTLGGDDLVCVTDPDFPRVVMLATGAGDDVVDASASRSSIDAELGSGADHYTASAGRDSVVLGSTDGRTRTDLEADTVVATTGGSPGQSGDQWSSGMLDIANADVLDLAGVGHTIHWSGIQAPGSRVAVGASAELRPALGVGDMAIDAARGSWTEDGAPVLSWTGEVTRFELQGGAPRSLSLVGGDRDEYVGVSLNRGARTVLRLALGGGDDTLVAPDGIGWRGSHYVGGPGEDSVDLWAGKRLDLDLARGRLENRFFGRTQRSVFRGWDAVRVGAKRMNVLGTKKADDIRFYACTATIRGRAGKDDLESYRTGDDGHLLDCDARKSRIKVYGDGGRDTISGSRGRDLLVGGTGRDTIDGNANSDTCSGEKLRSCEIKRR</sequence>
<dbReference type="InterPro" id="IPR011049">
    <property type="entry name" value="Serralysin-like_metalloprot_C"/>
</dbReference>
<proteinExistence type="predicted"/>
<dbReference type="Pfam" id="PF00353">
    <property type="entry name" value="HemolysinCabind"/>
    <property type="match status" value="1"/>
</dbReference>
<evidence type="ECO:0000313" key="3">
    <source>
        <dbReference type="Proteomes" id="UP001501161"/>
    </source>
</evidence>
<reference evidence="3" key="1">
    <citation type="journal article" date="2019" name="Int. J. Syst. Evol. Microbiol.">
        <title>The Global Catalogue of Microorganisms (GCM) 10K type strain sequencing project: providing services to taxonomists for standard genome sequencing and annotation.</title>
        <authorList>
            <consortium name="The Broad Institute Genomics Platform"/>
            <consortium name="The Broad Institute Genome Sequencing Center for Infectious Disease"/>
            <person name="Wu L."/>
            <person name="Ma J."/>
        </authorList>
    </citation>
    <scope>NUCLEOTIDE SEQUENCE [LARGE SCALE GENOMIC DNA]</scope>
    <source>
        <strain evidence="3">JCM 13813</strain>
    </source>
</reference>
<dbReference type="Proteomes" id="UP001501161">
    <property type="component" value="Unassembled WGS sequence"/>
</dbReference>
<dbReference type="EMBL" id="BAAAMQ010000009">
    <property type="protein sequence ID" value="GAA2102397.1"/>
    <property type="molecule type" value="Genomic_DNA"/>
</dbReference>
<keyword evidence="3" id="KW-1185">Reference proteome</keyword>
<dbReference type="InterPro" id="IPR018511">
    <property type="entry name" value="Hemolysin-typ_Ca-bd_CS"/>
</dbReference>